<evidence type="ECO:0000313" key="2">
    <source>
        <dbReference type="Proteomes" id="UP000502706"/>
    </source>
</evidence>
<dbReference type="RefSeq" id="WP_166396932.1">
    <property type="nucleotide sequence ID" value="NZ_CP045121.1"/>
</dbReference>
<sequence>MRRVLLGRDEPFRSMHGNVEQCAMVESVELDVSGEEHEVVILVRDLMRPGCLFGWRTPAEEPDVGFEYELHMAGTVKGAAESRATVVWVNLEEDLMAVGYGLPKSCSTEGINWF</sequence>
<reference evidence="1 2" key="1">
    <citation type="submission" date="2019-10" db="EMBL/GenBank/DDBJ databases">
        <title>Rubrobacter sp nov SCSIO 52915 isolated from a deep-sea sediment in the South China Sea.</title>
        <authorList>
            <person name="Chen R.W."/>
        </authorList>
    </citation>
    <scope>NUCLEOTIDE SEQUENCE [LARGE SCALE GENOMIC DNA]</scope>
    <source>
        <strain evidence="1 2">SCSIO 52915</strain>
    </source>
</reference>
<protein>
    <submittedName>
        <fullName evidence="1">Uncharacterized protein</fullName>
    </submittedName>
</protein>
<gene>
    <name evidence="1" type="ORF">GBA65_12915</name>
</gene>
<name>A0A6G8PYK4_9ACTN</name>
<dbReference type="KEGG" id="rmar:GBA65_12915"/>
<evidence type="ECO:0000313" key="1">
    <source>
        <dbReference type="EMBL" id="QIN79270.1"/>
    </source>
</evidence>
<dbReference type="Proteomes" id="UP000502706">
    <property type="component" value="Chromosome"/>
</dbReference>
<dbReference type="EMBL" id="CP045121">
    <property type="protein sequence ID" value="QIN79270.1"/>
    <property type="molecule type" value="Genomic_DNA"/>
</dbReference>
<organism evidence="1 2">
    <name type="scientific">Rubrobacter marinus</name>
    <dbReference type="NCBI Taxonomy" id="2653852"/>
    <lineage>
        <taxon>Bacteria</taxon>
        <taxon>Bacillati</taxon>
        <taxon>Actinomycetota</taxon>
        <taxon>Rubrobacteria</taxon>
        <taxon>Rubrobacterales</taxon>
        <taxon>Rubrobacteraceae</taxon>
        <taxon>Rubrobacter</taxon>
    </lineage>
</organism>
<keyword evidence="2" id="KW-1185">Reference proteome</keyword>
<proteinExistence type="predicted"/>
<dbReference type="AlphaFoldDB" id="A0A6G8PYK4"/>
<accession>A0A6G8PYK4</accession>